<evidence type="ECO:0000313" key="4">
    <source>
        <dbReference type="EMBL" id="CUA78729.1"/>
    </source>
</evidence>
<dbReference type="PANTHER" id="PTHR11124">
    <property type="entry name" value="VACUOLAR SORTING PROTEIN VPS29"/>
    <property type="match status" value="1"/>
</dbReference>
<dbReference type="NCBIfam" id="TIGR00040">
    <property type="entry name" value="yfcE"/>
    <property type="match status" value="1"/>
</dbReference>
<proteinExistence type="inferred from homology"/>
<dbReference type="Gene3D" id="3.60.21.10">
    <property type="match status" value="1"/>
</dbReference>
<evidence type="ECO:0000313" key="5">
    <source>
        <dbReference type="Proteomes" id="UP000182738"/>
    </source>
</evidence>
<dbReference type="STRING" id="1325335.GCA_001418025_00033"/>
<dbReference type="GO" id="GO:0016787">
    <property type="term" value="F:hydrolase activity"/>
    <property type="evidence" value="ECO:0007669"/>
    <property type="project" value="UniProtKB-UniRule"/>
</dbReference>
<comment type="cofactor">
    <cofactor evidence="2">
        <name>a divalent metal cation</name>
        <dbReference type="ChEBI" id="CHEBI:60240"/>
    </cofactor>
</comment>
<name>A0A0K6GJ29_9BACL</name>
<evidence type="ECO:0000256" key="1">
    <source>
        <dbReference type="ARBA" id="ARBA00008950"/>
    </source>
</evidence>
<dbReference type="InterPro" id="IPR029052">
    <property type="entry name" value="Metallo-depent_PP-like"/>
</dbReference>
<evidence type="ECO:0000259" key="3">
    <source>
        <dbReference type="Pfam" id="PF12850"/>
    </source>
</evidence>
<dbReference type="InterPro" id="IPR024654">
    <property type="entry name" value="Calcineurin-like_PHP_lpxH"/>
</dbReference>
<comment type="similarity">
    <text evidence="1 2">Belongs to the metallophosphoesterase superfamily. YfcE family.</text>
</comment>
<protein>
    <recommendedName>
        <fullName evidence="2">Phosphoesterase</fullName>
        <ecNumber evidence="2">3.1.4.-</ecNumber>
    </recommendedName>
</protein>
<dbReference type="CDD" id="cd00841">
    <property type="entry name" value="MPP_YfcE"/>
    <property type="match status" value="1"/>
</dbReference>
<dbReference type="Pfam" id="PF12850">
    <property type="entry name" value="Metallophos_2"/>
    <property type="match status" value="1"/>
</dbReference>
<keyword evidence="2" id="KW-0479">Metal-binding</keyword>
<gene>
    <name evidence="4" type="ORF">Ga0061060_10136</name>
</gene>
<reference evidence="5" key="1">
    <citation type="submission" date="2015-08" db="EMBL/GenBank/DDBJ databases">
        <authorList>
            <person name="Varghese N."/>
        </authorList>
    </citation>
    <scope>NUCLEOTIDE SEQUENCE [LARGE SCALE GENOMIC DNA]</scope>
    <source>
        <strain evidence="5">DSM 27374</strain>
    </source>
</reference>
<dbReference type="SUPFAM" id="SSF56300">
    <property type="entry name" value="Metallo-dependent phosphatases"/>
    <property type="match status" value="1"/>
</dbReference>
<organism evidence="4 5">
    <name type="scientific">Anoxybacillus suryakundensis</name>
    <dbReference type="NCBI Taxonomy" id="1325335"/>
    <lineage>
        <taxon>Bacteria</taxon>
        <taxon>Bacillati</taxon>
        <taxon>Bacillota</taxon>
        <taxon>Bacilli</taxon>
        <taxon>Bacillales</taxon>
        <taxon>Anoxybacillaceae</taxon>
        <taxon>Anoxybacillus</taxon>
    </lineage>
</organism>
<sequence length="170" mass="19381">MNVLILSDSHGLTNELQTIVSRHKQHVDAMIHCGDSELTSDHAALQGMLVVRGNCDYERRFPTDLVEEIKGVRFFVTHGHLYNVKMTLMNVYYKAKEVGAGIVCFGHSHIAGCEQIDDVLFINPGSIYLPRMRREKTYAMLHIDEKNTTVHFYNIDGQLLHDLTTTYTTQ</sequence>
<dbReference type="GO" id="GO:0046872">
    <property type="term" value="F:metal ion binding"/>
    <property type="evidence" value="ECO:0007669"/>
    <property type="project" value="UniProtKB-KW"/>
</dbReference>
<keyword evidence="5" id="KW-1185">Reference proteome</keyword>
<dbReference type="AlphaFoldDB" id="A0A0K6GJ29"/>
<dbReference type="Proteomes" id="UP000182738">
    <property type="component" value="Unassembled WGS sequence"/>
</dbReference>
<dbReference type="InterPro" id="IPR041802">
    <property type="entry name" value="MPP_YfcE"/>
</dbReference>
<evidence type="ECO:0000256" key="2">
    <source>
        <dbReference type="RuleBase" id="RU362039"/>
    </source>
</evidence>
<feature type="domain" description="Calcineurin-like phosphoesterase" evidence="3">
    <location>
        <begin position="1"/>
        <end position="146"/>
    </location>
</feature>
<dbReference type="InterPro" id="IPR000979">
    <property type="entry name" value="Phosphodiesterase_MJ0936/Vps29"/>
</dbReference>
<dbReference type="EC" id="3.1.4.-" evidence="2"/>
<dbReference type="EMBL" id="CYGZ01000001">
    <property type="protein sequence ID" value="CUA78729.1"/>
    <property type="molecule type" value="Genomic_DNA"/>
</dbReference>
<accession>A0A0K6GJ29</accession>
<dbReference type="OrthoDB" id="9800565at2"/>
<dbReference type="RefSeq" id="WP_055440021.1">
    <property type="nucleotide sequence ID" value="NZ_BAABDZ010000019.1"/>
</dbReference>